<keyword evidence="3" id="KW-1185">Reference proteome</keyword>
<accession>A0A835G776</accession>
<dbReference type="AlphaFoldDB" id="A0A835G776"/>
<reference evidence="2" key="1">
    <citation type="submission" date="2020-08" db="EMBL/GenBank/DDBJ databases">
        <title>Spodoptera exigua strain:BAW_Kor-Di-RS1 Genome sequencing and assembly.</title>
        <authorList>
            <person name="Kim J."/>
            <person name="Nam H.Y."/>
            <person name="Kwon M."/>
            <person name="Choi J.H."/>
            <person name="Cho S.R."/>
            <person name="Kim G.-H."/>
        </authorList>
    </citation>
    <scope>NUCLEOTIDE SEQUENCE</scope>
    <source>
        <strain evidence="2">BAW_Kor-Di-RS1</strain>
        <tissue evidence="2">Whole-body</tissue>
    </source>
</reference>
<dbReference type="Proteomes" id="UP000648187">
    <property type="component" value="Unassembled WGS sequence"/>
</dbReference>
<proteinExistence type="predicted"/>
<evidence type="ECO:0000256" key="1">
    <source>
        <dbReference type="SAM" id="MobiDB-lite"/>
    </source>
</evidence>
<sequence length="190" mass="20623">MLGMFLVREPVTATLWLSLWNTFSLPAPDSLSPNPGTLSFITVSPCPLTLSRARPKPLEVGCMLLFKSTEPIALSTFLSLCASGILAPKPMPPSELRVTLPCACLRALVRCCGWQDSSSSGSRSSCSNTGRSSSSNPRRCTCSYARWSCGTCLALAATSTAASINFRANIFLICLLLSWIKVYERRSRMM</sequence>
<protein>
    <submittedName>
        <fullName evidence="2">Uncharacterized protein</fullName>
    </submittedName>
</protein>
<name>A0A835G776_SPOEX</name>
<feature type="compositionally biased region" description="Low complexity" evidence="1">
    <location>
        <begin position="117"/>
        <end position="136"/>
    </location>
</feature>
<evidence type="ECO:0000313" key="2">
    <source>
        <dbReference type="EMBL" id="KAF9409246.1"/>
    </source>
</evidence>
<dbReference type="EMBL" id="JACKWZ010000327">
    <property type="protein sequence ID" value="KAF9409246.1"/>
    <property type="molecule type" value="Genomic_DNA"/>
</dbReference>
<evidence type="ECO:0000313" key="3">
    <source>
        <dbReference type="Proteomes" id="UP000648187"/>
    </source>
</evidence>
<comment type="caution">
    <text evidence="2">The sequence shown here is derived from an EMBL/GenBank/DDBJ whole genome shotgun (WGS) entry which is preliminary data.</text>
</comment>
<gene>
    <name evidence="2" type="ORF">HW555_011333</name>
</gene>
<organism evidence="2 3">
    <name type="scientific">Spodoptera exigua</name>
    <name type="common">Beet armyworm</name>
    <name type="synonym">Noctua fulgens</name>
    <dbReference type="NCBI Taxonomy" id="7107"/>
    <lineage>
        <taxon>Eukaryota</taxon>
        <taxon>Metazoa</taxon>
        <taxon>Ecdysozoa</taxon>
        <taxon>Arthropoda</taxon>
        <taxon>Hexapoda</taxon>
        <taxon>Insecta</taxon>
        <taxon>Pterygota</taxon>
        <taxon>Neoptera</taxon>
        <taxon>Endopterygota</taxon>
        <taxon>Lepidoptera</taxon>
        <taxon>Glossata</taxon>
        <taxon>Ditrysia</taxon>
        <taxon>Noctuoidea</taxon>
        <taxon>Noctuidae</taxon>
        <taxon>Amphipyrinae</taxon>
        <taxon>Spodoptera</taxon>
    </lineage>
</organism>
<feature type="region of interest" description="Disordered" evidence="1">
    <location>
        <begin position="115"/>
        <end position="139"/>
    </location>
</feature>